<feature type="transmembrane region" description="Helical" evidence="1">
    <location>
        <begin position="46"/>
        <end position="70"/>
    </location>
</feature>
<organism evidence="2 3">
    <name type="scientific">Dothidotthia symphoricarpi CBS 119687</name>
    <dbReference type="NCBI Taxonomy" id="1392245"/>
    <lineage>
        <taxon>Eukaryota</taxon>
        <taxon>Fungi</taxon>
        <taxon>Dikarya</taxon>
        <taxon>Ascomycota</taxon>
        <taxon>Pezizomycotina</taxon>
        <taxon>Dothideomycetes</taxon>
        <taxon>Pleosporomycetidae</taxon>
        <taxon>Pleosporales</taxon>
        <taxon>Dothidotthiaceae</taxon>
        <taxon>Dothidotthia</taxon>
    </lineage>
</organism>
<evidence type="ECO:0000313" key="3">
    <source>
        <dbReference type="Proteomes" id="UP000799771"/>
    </source>
</evidence>
<dbReference type="GeneID" id="54411361"/>
<evidence type="ECO:0000256" key="1">
    <source>
        <dbReference type="SAM" id="Phobius"/>
    </source>
</evidence>
<reference evidence="2" key="1">
    <citation type="journal article" date="2020" name="Stud. Mycol.">
        <title>101 Dothideomycetes genomes: a test case for predicting lifestyles and emergence of pathogens.</title>
        <authorList>
            <person name="Haridas S."/>
            <person name="Albert R."/>
            <person name="Binder M."/>
            <person name="Bloem J."/>
            <person name="Labutti K."/>
            <person name="Salamov A."/>
            <person name="Andreopoulos B."/>
            <person name="Baker S."/>
            <person name="Barry K."/>
            <person name="Bills G."/>
            <person name="Bluhm B."/>
            <person name="Cannon C."/>
            <person name="Castanera R."/>
            <person name="Culley D."/>
            <person name="Daum C."/>
            <person name="Ezra D."/>
            <person name="Gonzalez J."/>
            <person name="Henrissat B."/>
            <person name="Kuo A."/>
            <person name="Liang C."/>
            <person name="Lipzen A."/>
            <person name="Lutzoni F."/>
            <person name="Magnuson J."/>
            <person name="Mondo S."/>
            <person name="Nolan M."/>
            <person name="Ohm R."/>
            <person name="Pangilinan J."/>
            <person name="Park H.-J."/>
            <person name="Ramirez L."/>
            <person name="Alfaro M."/>
            <person name="Sun H."/>
            <person name="Tritt A."/>
            <person name="Yoshinaga Y."/>
            <person name="Zwiers L.-H."/>
            <person name="Turgeon B."/>
            <person name="Goodwin S."/>
            <person name="Spatafora J."/>
            <person name="Crous P."/>
            <person name="Grigoriev I."/>
        </authorList>
    </citation>
    <scope>NUCLEOTIDE SEQUENCE</scope>
    <source>
        <strain evidence="2">CBS 119687</strain>
    </source>
</reference>
<dbReference type="AlphaFoldDB" id="A0A6A5ZXX7"/>
<keyword evidence="1" id="KW-1133">Transmembrane helix</keyword>
<dbReference type="EMBL" id="ML977519">
    <property type="protein sequence ID" value="KAF2124389.1"/>
    <property type="molecule type" value="Genomic_DNA"/>
</dbReference>
<proteinExistence type="predicted"/>
<protein>
    <submittedName>
        <fullName evidence="2">Uncharacterized protein</fullName>
    </submittedName>
</protein>
<gene>
    <name evidence="2" type="ORF">P153DRAFT_390427</name>
</gene>
<sequence>MVVRDPNFWHRFSVAAHQDAAAKEEEAQTHTSTWLTSEIKKKRQRAWICGCFWICLLSLVAGLVVAGLVLHRKGIL</sequence>
<keyword evidence="1" id="KW-0812">Transmembrane</keyword>
<accession>A0A6A5ZXX7</accession>
<name>A0A6A5ZXX7_9PLEO</name>
<dbReference type="OrthoDB" id="5353310at2759"/>
<evidence type="ECO:0000313" key="2">
    <source>
        <dbReference type="EMBL" id="KAF2124389.1"/>
    </source>
</evidence>
<dbReference type="Proteomes" id="UP000799771">
    <property type="component" value="Unassembled WGS sequence"/>
</dbReference>
<keyword evidence="3" id="KW-1185">Reference proteome</keyword>
<keyword evidence="1" id="KW-0472">Membrane</keyword>
<dbReference type="RefSeq" id="XP_033518782.1">
    <property type="nucleotide sequence ID" value="XM_033670929.1"/>
</dbReference>